<proteinExistence type="predicted"/>
<evidence type="ECO:0000259" key="1">
    <source>
        <dbReference type="Pfam" id="PF04542"/>
    </source>
</evidence>
<feature type="domain" description="RNA polymerase sigma-70 region 2" evidence="1">
    <location>
        <begin position="35"/>
        <end position="85"/>
    </location>
</feature>
<organism evidence="2 3">
    <name type="scientific">Eisenbergiella tayi</name>
    <dbReference type="NCBI Taxonomy" id="1432052"/>
    <lineage>
        <taxon>Bacteria</taxon>
        <taxon>Bacillati</taxon>
        <taxon>Bacillota</taxon>
        <taxon>Clostridia</taxon>
        <taxon>Lachnospirales</taxon>
        <taxon>Lachnospiraceae</taxon>
        <taxon>Eisenbergiella</taxon>
    </lineage>
</organism>
<protein>
    <submittedName>
        <fullName evidence="2">Sigma-70 region 2</fullName>
    </submittedName>
</protein>
<evidence type="ECO:0000313" key="3">
    <source>
        <dbReference type="Proteomes" id="UP000095003"/>
    </source>
</evidence>
<evidence type="ECO:0000313" key="2">
    <source>
        <dbReference type="EMBL" id="ODM04772.1"/>
    </source>
</evidence>
<dbReference type="GO" id="GO:0003700">
    <property type="term" value="F:DNA-binding transcription factor activity"/>
    <property type="evidence" value="ECO:0007669"/>
    <property type="project" value="InterPro"/>
</dbReference>
<dbReference type="Gene3D" id="1.10.1740.10">
    <property type="match status" value="1"/>
</dbReference>
<reference evidence="2 3" key="1">
    <citation type="submission" date="2016-07" db="EMBL/GenBank/DDBJ databases">
        <title>Characterization of isolates of Eisenbergiella tayi derived from blood cultures, using whole genome sequencing.</title>
        <authorList>
            <person name="Burdz T."/>
            <person name="Wiebe D."/>
            <person name="Huynh C."/>
            <person name="Bernard K."/>
        </authorList>
    </citation>
    <scope>NUCLEOTIDE SEQUENCE [LARGE SCALE GENOMIC DNA]</scope>
    <source>
        <strain evidence="2 3">NML 120489</strain>
    </source>
</reference>
<name>A0A1E3A7N8_9FIRM</name>
<dbReference type="PATRIC" id="fig|1432052.3.peg.6449"/>
<dbReference type="InterPro" id="IPR007627">
    <property type="entry name" value="RNA_pol_sigma70_r2"/>
</dbReference>
<dbReference type="RefSeq" id="WP_069159254.1">
    <property type="nucleotide sequence ID" value="NZ_JBKXXQ010000016.1"/>
</dbReference>
<dbReference type="Pfam" id="PF04542">
    <property type="entry name" value="Sigma70_r2"/>
    <property type="match status" value="1"/>
</dbReference>
<comment type="caution">
    <text evidence="2">The sequence shown here is derived from an EMBL/GenBank/DDBJ whole genome shotgun (WGS) entry which is preliminary data.</text>
</comment>
<dbReference type="AlphaFoldDB" id="A0A1E3A7N8"/>
<dbReference type="GO" id="GO:0006352">
    <property type="term" value="P:DNA-templated transcription initiation"/>
    <property type="evidence" value="ECO:0007669"/>
    <property type="project" value="InterPro"/>
</dbReference>
<dbReference type="InterPro" id="IPR013325">
    <property type="entry name" value="RNA_pol_sigma_r2"/>
</dbReference>
<gene>
    <name evidence="2" type="ORF">BEH84_05835</name>
</gene>
<accession>A0A1E3A7N8</accession>
<dbReference type="Proteomes" id="UP000095003">
    <property type="component" value="Unassembled WGS sequence"/>
</dbReference>
<dbReference type="SUPFAM" id="SSF88946">
    <property type="entry name" value="Sigma2 domain of RNA polymerase sigma factors"/>
    <property type="match status" value="1"/>
</dbReference>
<dbReference type="EMBL" id="MCGI01000007">
    <property type="protein sequence ID" value="ODM04772.1"/>
    <property type="molecule type" value="Genomic_DNA"/>
</dbReference>
<sequence>MQKNIKLTSEQQLLVENNLSVVHWVIVNSIHVNPCIYGMSYEDLFQEGCIWLCRAAVTYNAAKALFSTYAKKVVRNGLISYCRRQCDKEKHYVHLEVGENGELLMGEADCSAVDSFTARISQIETLDLLESRKAAYQGVARLGIEALVLKIRGYSITDIAGLYGVPPSHVGAWISRSAQKLRGDPTFMAALC</sequence>